<protein>
    <recommendedName>
        <fullName evidence="2">Zn(2)-C6 fungal-type domain-containing protein</fullName>
    </recommendedName>
</protein>
<proteinExistence type="predicted"/>
<feature type="region of interest" description="Disordered" evidence="1">
    <location>
        <begin position="409"/>
        <end position="501"/>
    </location>
</feature>
<dbReference type="GO" id="GO:0000981">
    <property type="term" value="F:DNA-binding transcription factor activity, RNA polymerase II-specific"/>
    <property type="evidence" value="ECO:0007669"/>
    <property type="project" value="InterPro"/>
</dbReference>
<organism evidence="3 4">
    <name type="scientific">Hypsizygus marmoreus</name>
    <name type="common">White beech mushroom</name>
    <name type="synonym">Agaricus marmoreus</name>
    <dbReference type="NCBI Taxonomy" id="39966"/>
    <lineage>
        <taxon>Eukaryota</taxon>
        <taxon>Fungi</taxon>
        <taxon>Dikarya</taxon>
        <taxon>Basidiomycota</taxon>
        <taxon>Agaricomycotina</taxon>
        <taxon>Agaricomycetes</taxon>
        <taxon>Agaricomycetidae</taxon>
        <taxon>Agaricales</taxon>
        <taxon>Tricholomatineae</taxon>
        <taxon>Lyophyllaceae</taxon>
        <taxon>Hypsizygus</taxon>
    </lineage>
</organism>
<dbReference type="GO" id="GO:0008270">
    <property type="term" value="F:zinc ion binding"/>
    <property type="evidence" value="ECO:0007669"/>
    <property type="project" value="InterPro"/>
</dbReference>
<sequence>MERRNKEQRQSSLPSSLIPHLYTRPQVPESNALSTPAFRTIVPSPASTRVDEDPDAAERTALPSMRSSLTLPPVASSFAPPFLQEDTHRARYINYEARPLAPSEQNPNFRTASPIDLPSSGIIRSMGSLSLPSNVPGQQYTSSIYGDPLYHANRPDSMIHGVNTPYALPTPHESVLSRRSWREGEAGPSSLLNAPPLELSRSRGRRGSSQPAQLTRHSDTSNIRGDVSDGEDGGRPWRESELETYHGRAGPSAPHVGVYGSWSDTFEESLAPGSALSLGSDTPLSHFPRSHSPFTLSSVNAPHRTWSGNPAGGFGYNEYPPVYSPSSISEMSSEGKPNDGVRDAKKKGKKRRRDSDEGDDSARQGRNPRKTAVACNFCRGRKLRCNGAKPACSNCIVRKFQCEYVPVQRRRGPGKAPKGTKPKKGSNVARSEPSTSLPPSNRTSRNMTGMIDPHATISLEDFSFQASELPPPPLTSSTSRRRRRGRMSHTPSPEPDSDADK</sequence>
<dbReference type="PRINTS" id="PR00755">
    <property type="entry name" value="AFLATOXINBRP"/>
</dbReference>
<dbReference type="InterPro" id="IPR001138">
    <property type="entry name" value="Zn2Cys6_DnaBD"/>
</dbReference>
<feature type="region of interest" description="Disordered" evidence="1">
    <location>
        <begin position="178"/>
        <end position="255"/>
    </location>
</feature>
<dbReference type="OrthoDB" id="39175at2759"/>
<dbReference type="PANTHER" id="PTHR47783:SF1">
    <property type="entry name" value="ZN(II)2CYS6 TRANSCRIPTION FACTOR (EUROFUNG)"/>
    <property type="match status" value="1"/>
</dbReference>
<dbReference type="PANTHER" id="PTHR47783">
    <property type="entry name" value="ZN(II)2CYS6 TRANSCRIPTION FACTOR (EUROFUNG)-RELATED"/>
    <property type="match status" value="1"/>
</dbReference>
<feature type="compositionally biased region" description="Basic and acidic residues" evidence="1">
    <location>
        <begin position="232"/>
        <end position="246"/>
    </location>
</feature>
<evidence type="ECO:0000313" key="4">
    <source>
        <dbReference type="Proteomes" id="UP000076154"/>
    </source>
</evidence>
<evidence type="ECO:0000259" key="2">
    <source>
        <dbReference type="PROSITE" id="PS50048"/>
    </source>
</evidence>
<comment type="caution">
    <text evidence="3">The sequence shown here is derived from an EMBL/GenBank/DDBJ whole genome shotgun (WGS) entry which is preliminary data.</text>
</comment>
<dbReference type="EMBL" id="LUEZ02000107">
    <property type="protein sequence ID" value="RDB17989.1"/>
    <property type="molecule type" value="Genomic_DNA"/>
</dbReference>
<dbReference type="SMART" id="SM00066">
    <property type="entry name" value="GAL4"/>
    <property type="match status" value="1"/>
</dbReference>
<dbReference type="STRING" id="39966.A0A369J7F8"/>
<dbReference type="Gene3D" id="4.10.240.10">
    <property type="entry name" value="Zn(2)-C6 fungal-type DNA-binding domain"/>
    <property type="match status" value="1"/>
</dbReference>
<dbReference type="InterPro" id="IPR036864">
    <property type="entry name" value="Zn2-C6_fun-type_DNA-bd_sf"/>
</dbReference>
<feature type="region of interest" description="Disordered" evidence="1">
    <location>
        <begin position="325"/>
        <end position="368"/>
    </location>
</feature>
<feature type="compositionally biased region" description="Basic residues" evidence="1">
    <location>
        <begin position="409"/>
        <end position="424"/>
    </location>
</feature>
<feature type="compositionally biased region" description="Polar residues" evidence="1">
    <location>
        <begin position="210"/>
        <end position="223"/>
    </location>
</feature>
<dbReference type="Pfam" id="PF00172">
    <property type="entry name" value="Zn_clus"/>
    <property type="match status" value="1"/>
</dbReference>
<feature type="domain" description="Zn(2)-C6 fungal-type" evidence="2">
    <location>
        <begin position="374"/>
        <end position="404"/>
    </location>
</feature>
<reference evidence="3" key="1">
    <citation type="submission" date="2018-04" db="EMBL/GenBank/DDBJ databases">
        <title>Whole genome sequencing of Hypsizygus marmoreus.</title>
        <authorList>
            <person name="Choi I.-G."/>
            <person name="Min B."/>
            <person name="Kim J.-G."/>
            <person name="Kim S."/>
            <person name="Oh Y.-L."/>
            <person name="Kong W.-S."/>
            <person name="Park H."/>
            <person name="Jeong J."/>
            <person name="Song E.-S."/>
        </authorList>
    </citation>
    <scope>NUCLEOTIDE SEQUENCE [LARGE SCALE GENOMIC DNA]</scope>
    <source>
        <strain evidence="3">51987-8</strain>
    </source>
</reference>
<dbReference type="InParanoid" id="A0A369J7F8"/>
<evidence type="ECO:0000313" key="3">
    <source>
        <dbReference type="EMBL" id="RDB17989.1"/>
    </source>
</evidence>
<dbReference type="CDD" id="cd00067">
    <property type="entry name" value="GAL4"/>
    <property type="match status" value="1"/>
</dbReference>
<dbReference type="Proteomes" id="UP000076154">
    <property type="component" value="Unassembled WGS sequence"/>
</dbReference>
<keyword evidence="4" id="KW-1185">Reference proteome</keyword>
<gene>
    <name evidence="3" type="ORF">Hypma_000749</name>
</gene>
<dbReference type="PROSITE" id="PS00463">
    <property type="entry name" value="ZN2_CY6_FUNGAL_1"/>
    <property type="match status" value="1"/>
</dbReference>
<evidence type="ECO:0000256" key="1">
    <source>
        <dbReference type="SAM" id="MobiDB-lite"/>
    </source>
</evidence>
<name>A0A369J7F8_HYPMA</name>
<accession>A0A369J7F8</accession>
<feature type="compositionally biased region" description="Polar residues" evidence="1">
    <location>
        <begin position="428"/>
        <end position="447"/>
    </location>
</feature>
<feature type="region of interest" description="Disordered" evidence="1">
    <location>
        <begin position="1"/>
        <end position="70"/>
    </location>
</feature>
<dbReference type="AlphaFoldDB" id="A0A369J7F8"/>
<dbReference type="PROSITE" id="PS50048">
    <property type="entry name" value="ZN2_CY6_FUNGAL_2"/>
    <property type="match status" value="1"/>
</dbReference>
<dbReference type="SUPFAM" id="SSF57701">
    <property type="entry name" value="Zn2/Cys6 DNA-binding domain"/>
    <property type="match status" value="1"/>
</dbReference>